<dbReference type="RefSeq" id="WP_312891756.1">
    <property type="nucleotide sequence ID" value="NZ_JACHJB010000002.1"/>
</dbReference>
<dbReference type="Gene3D" id="2.60.120.260">
    <property type="entry name" value="Galactose-binding domain-like"/>
    <property type="match status" value="1"/>
</dbReference>
<dbReference type="PANTHER" id="PTHR22953">
    <property type="entry name" value="ACID PHOSPHATASE RELATED"/>
    <property type="match status" value="1"/>
</dbReference>
<dbReference type="Pfam" id="PF00149">
    <property type="entry name" value="Metallophos"/>
    <property type="match status" value="1"/>
</dbReference>
<dbReference type="SUPFAM" id="SSF56300">
    <property type="entry name" value="Metallo-dependent phosphatases"/>
    <property type="match status" value="1"/>
</dbReference>
<dbReference type="InterPro" id="IPR000421">
    <property type="entry name" value="FA58C"/>
</dbReference>
<proteinExistence type="predicted"/>
<feature type="signal peptide" evidence="2">
    <location>
        <begin position="1"/>
        <end position="29"/>
    </location>
</feature>
<accession>A0A7X0C6W3</accession>
<name>A0A7X0C6W3_9ACTN</name>
<reference evidence="4 5" key="1">
    <citation type="submission" date="2020-08" db="EMBL/GenBank/DDBJ databases">
        <title>Sequencing the genomes of 1000 actinobacteria strains.</title>
        <authorList>
            <person name="Klenk H.-P."/>
        </authorList>
    </citation>
    <scope>NUCLEOTIDE SEQUENCE [LARGE SCALE GENOMIC DNA]</scope>
    <source>
        <strain evidence="4 5">DSM 45913</strain>
    </source>
</reference>
<keyword evidence="5" id="KW-1185">Reference proteome</keyword>
<dbReference type="PROSITE" id="PS50022">
    <property type="entry name" value="FA58C_3"/>
    <property type="match status" value="1"/>
</dbReference>
<dbReference type="InterPro" id="IPR029052">
    <property type="entry name" value="Metallo-depent_PP-like"/>
</dbReference>
<dbReference type="InterPro" id="IPR008979">
    <property type="entry name" value="Galactose-bd-like_sf"/>
</dbReference>
<dbReference type="InterPro" id="IPR039331">
    <property type="entry name" value="PAPs-like"/>
</dbReference>
<feature type="domain" description="F5/8 type C" evidence="3">
    <location>
        <begin position="22"/>
        <end position="159"/>
    </location>
</feature>
<evidence type="ECO:0000313" key="4">
    <source>
        <dbReference type="EMBL" id="MBB6348206.1"/>
    </source>
</evidence>
<dbReference type="PANTHER" id="PTHR22953:SF153">
    <property type="entry name" value="PURPLE ACID PHOSPHATASE"/>
    <property type="match status" value="1"/>
</dbReference>
<dbReference type="GO" id="GO:0003993">
    <property type="term" value="F:acid phosphatase activity"/>
    <property type="evidence" value="ECO:0007669"/>
    <property type="project" value="InterPro"/>
</dbReference>
<evidence type="ECO:0000259" key="3">
    <source>
        <dbReference type="PROSITE" id="PS50022"/>
    </source>
</evidence>
<dbReference type="EMBL" id="JACHJB010000002">
    <property type="protein sequence ID" value="MBB6348206.1"/>
    <property type="molecule type" value="Genomic_DNA"/>
</dbReference>
<comment type="caution">
    <text evidence="4">The sequence shown here is derived from an EMBL/GenBank/DDBJ whole genome shotgun (WGS) entry which is preliminary data.</text>
</comment>
<keyword evidence="1 2" id="KW-0732">Signal</keyword>
<evidence type="ECO:0000256" key="2">
    <source>
        <dbReference type="SAM" id="SignalP"/>
    </source>
</evidence>
<dbReference type="Gene3D" id="3.60.21.10">
    <property type="match status" value="1"/>
</dbReference>
<dbReference type="Proteomes" id="UP000583800">
    <property type="component" value="Unassembled WGS sequence"/>
</dbReference>
<protein>
    <recommendedName>
        <fullName evidence="3">F5/8 type C domain-containing protein</fullName>
    </recommendedName>
</protein>
<sequence>MLSKRIRAAAALLAAGMLLQIGQAAPGHAADGLISRDKPATASSVEDATLTADKAVDGGTTTRWASAEGADPQWISVDLGGSATISRVRLSWEVAYAKAYRVQVSADGTSWTTLYSTSAGDGGVDDLTVSGSGRYVRVYGTARATPYGYSLWELEVYGEGGGNGNGSFVVAAAGDIAGTCRAADGTACAHERTARLVESINPVYVLTMGDNQYDDGRLSEYRSFYATTWGRFKNKTRPTPGNHEYYDPAGGAAGYKAYFGSVATPDGKTYYSFDHGNWHFVALDSEQSMSAGSAQVTWLKNDLARNTRKCIAAYWHHPLFNSGSKGYNPVSLPAWRALHAAGADLILTGHDHVYERFRPQDPDGKATPAGPLAVTAGLGGADTYTFEHEVHPNSLVRLTNLHGVLKLTLTDTAFSGQLVQDDGRIRDTIPATACH</sequence>
<dbReference type="AlphaFoldDB" id="A0A7X0C6W3"/>
<organism evidence="4 5">
    <name type="scientific">Nonomuraea muscovyensis</name>
    <dbReference type="NCBI Taxonomy" id="1124761"/>
    <lineage>
        <taxon>Bacteria</taxon>
        <taxon>Bacillati</taxon>
        <taxon>Actinomycetota</taxon>
        <taxon>Actinomycetes</taxon>
        <taxon>Streptosporangiales</taxon>
        <taxon>Streptosporangiaceae</taxon>
        <taxon>Nonomuraea</taxon>
    </lineage>
</organism>
<evidence type="ECO:0000313" key="5">
    <source>
        <dbReference type="Proteomes" id="UP000583800"/>
    </source>
</evidence>
<dbReference type="Pfam" id="PF00754">
    <property type="entry name" value="F5_F8_type_C"/>
    <property type="match status" value="1"/>
</dbReference>
<dbReference type="InterPro" id="IPR004843">
    <property type="entry name" value="Calcineurin-like_PHP"/>
</dbReference>
<gene>
    <name evidence="4" type="ORF">FHU36_004751</name>
</gene>
<evidence type="ECO:0000256" key="1">
    <source>
        <dbReference type="ARBA" id="ARBA00022729"/>
    </source>
</evidence>
<dbReference type="SUPFAM" id="SSF49785">
    <property type="entry name" value="Galactose-binding domain-like"/>
    <property type="match status" value="1"/>
</dbReference>
<feature type="chain" id="PRO_5039351153" description="F5/8 type C domain-containing protein" evidence="2">
    <location>
        <begin position="30"/>
        <end position="435"/>
    </location>
</feature>